<comment type="caution">
    <text evidence="6">The sequence shown here is derived from an EMBL/GenBank/DDBJ whole genome shotgun (WGS) entry which is preliminary data.</text>
</comment>
<dbReference type="InterPro" id="IPR002486">
    <property type="entry name" value="Col_cuticle_N"/>
</dbReference>
<dbReference type="PANTHER" id="PTHR24637:SF310">
    <property type="entry name" value="NEMATODE CUTICLE COLLAGEN N-TERMINAL DOMAIN-CONTAINING PROTEIN"/>
    <property type="match status" value="1"/>
</dbReference>
<reference evidence="6 7" key="1">
    <citation type="submission" date="2024-10" db="EMBL/GenBank/DDBJ databases">
        <authorList>
            <person name="Kim D."/>
        </authorList>
    </citation>
    <scope>NUCLEOTIDE SEQUENCE [LARGE SCALE GENOMIC DNA]</scope>
    <source>
        <strain evidence="6">BH-2024</strain>
    </source>
</reference>
<evidence type="ECO:0000259" key="5">
    <source>
        <dbReference type="SMART" id="SM01088"/>
    </source>
</evidence>
<proteinExistence type="predicted"/>
<evidence type="ECO:0000256" key="2">
    <source>
        <dbReference type="SAM" id="MobiDB-lite"/>
    </source>
</evidence>
<evidence type="ECO:0000313" key="7">
    <source>
        <dbReference type="Proteomes" id="UP001620626"/>
    </source>
</evidence>
<dbReference type="AlphaFoldDB" id="A0ABD2IH42"/>
<keyword evidence="1" id="KW-0677">Repeat</keyword>
<feature type="compositionally biased region" description="Pro residues" evidence="2">
    <location>
        <begin position="416"/>
        <end position="426"/>
    </location>
</feature>
<feature type="region of interest" description="Disordered" evidence="2">
    <location>
        <begin position="364"/>
        <end position="553"/>
    </location>
</feature>
<dbReference type="SMART" id="SM01088">
    <property type="entry name" value="Col_cuticle_N"/>
    <property type="match status" value="1"/>
</dbReference>
<protein>
    <recommendedName>
        <fullName evidence="8">BTB domain-containing protein</fullName>
    </recommendedName>
</protein>
<feature type="compositionally biased region" description="Low complexity" evidence="2">
    <location>
        <begin position="428"/>
        <end position="437"/>
    </location>
</feature>
<evidence type="ECO:0000256" key="3">
    <source>
        <dbReference type="SAM" id="Phobius"/>
    </source>
</evidence>
<dbReference type="InterPro" id="IPR011333">
    <property type="entry name" value="SKP1/BTB/POZ_sf"/>
</dbReference>
<feature type="compositionally biased region" description="Pro residues" evidence="2">
    <location>
        <begin position="364"/>
        <end position="373"/>
    </location>
</feature>
<keyword evidence="3" id="KW-1133">Transmembrane helix</keyword>
<dbReference type="CDD" id="cd18186">
    <property type="entry name" value="BTB_POZ_ZBTB_KLHL-like"/>
    <property type="match status" value="1"/>
</dbReference>
<gene>
    <name evidence="6" type="ORF">niasHT_031798</name>
</gene>
<dbReference type="InterPro" id="IPR008160">
    <property type="entry name" value="Collagen"/>
</dbReference>
<keyword evidence="7" id="KW-1185">Reference proteome</keyword>
<feature type="compositionally biased region" description="Pro residues" evidence="2">
    <location>
        <begin position="544"/>
        <end position="553"/>
    </location>
</feature>
<dbReference type="Gene3D" id="3.30.710.10">
    <property type="entry name" value="Potassium Channel Kv1.1, Chain A"/>
    <property type="match status" value="1"/>
</dbReference>
<dbReference type="SUPFAM" id="SSF54695">
    <property type="entry name" value="POZ domain"/>
    <property type="match status" value="1"/>
</dbReference>
<dbReference type="InterPro" id="IPR000210">
    <property type="entry name" value="BTB/POZ_dom"/>
</dbReference>
<evidence type="ECO:0008006" key="8">
    <source>
        <dbReference type="Google" id="ProtNLM"/>
    </source>
</evidence>
<evidence type="ECO:0000256" key="1">
    <source>
        <dbReference type="ARBA" id="ARBA00022737"/>
    </source>
</evidence>
<keyword evidence="3" id="KW-0472">Membrane</keyword>
<dbReference type="SMART" id="SM00225">
    <property type="entry name" value="BTB"/>
    <property type="match status" value="1"/>
</dbReference>
<evidence type="ECO:0000259" key="4">
    <source>
        <dbReference type="SMART" id="SM00225"/>
    </source>
</evidence>
<accession>A0ABD2IH42</accession>
<dbReference type="Pfam" id="PF00651">
    <property type="entry name" value="BTB"/>
    <property type="match status" value="1"/>
</dbReference>
<dbReference type="Pfam" id="PF01484">
    <property type="entry name" value="Col_cuticle_N"/>
    <property type="match status" value="1"/>
</dbReference>
<dbReference type="CDD" id="cd14733">
    <property type="entry name" value="BACK"/>
    <property type="match status" value="1"/>
</dbReference>
<dbReference type="PANTHER" id="PTHR24637">
    <property type="entry name" value="COLLAGEN"/>
    <property type="match status" value="1"/>
</dbReference>
<feature type="domain" description="BTB" evidence="4">
    <location>
        <begin position="101"/>
        <end position="204"/>
    </location>
</feature>
<feature type="transmembrane region" description="Helical" evidence="3">
    <location>
        <begin position="283"/>
        <end position="306"/>
    </location>
</feature>
<feature type="compositionally biased region" description="Gly residues" evidence="2">
    <location>
        <begin position="500"/>
        <end position="530"/>
    </location>
</feature>
<dbReference type="Proteomes" id="UP001620626">
    <property type="component" value="Unassembled WGS sequence"/>
</dbReference>
<feature type="domain" description="Nematode cuticle collagen N-terminal" evidence="5">
    <location>
        <begin position="282"/>
        <end position="334"/>
    </location>
</feature>
<feature type="compositionally biased region" description="Gly residues" evidence="2">
    <location>
        <begin position="374"/>
        <end position="389"/>
    </location>
</feature>
<name>A0ABD2IH42_9BILA</name>
<feature type="compositionally biased region" description="Pro residues" evidence="2">
    <location>
        <begin position="438"/>
        <end position="447"/>
    </location>
</feature>
<dbReference type="Pfam" id="PF01391">
    <property type="entry name" value="Collagen"/>
    <property type="match status" value="2"/>
</dbReference>
<sequence length="553" mass="58785">MIEFAALEFQICNRSSTLQIKDIGNVSNKKSKVPLAQIVRWGWTNIGAQVIRETKILDIGGSIEFYNITVSNSIVIRILKKRETTVVDGQNPCPSLMPIDDDLTVKIGDKKVILSAHWLMSVSPVFRRMLSTEMREKQQRSLTFDKFGVDMEQFMEFVEAISPVALQKQILPNPENVLMLLRLADFFQVDWLKRRCETHLANCVEIPLIDRFHLIKQFGLDNLKNYFLHLNADNLYAFYKGEEKWEKDRTVAVQPTAAEEEATKMADFDKHAAQREAESLRTLAFFGVCLSTVATVIAVLSVPFAYQHFQQIGTQMQNDVDFCKMRSGNMWREVTRTQAYSKVTHDNRHKRHAGGCCGCGVSPPGMPGPPGPQGQPGGDGQPGGAGQPGAPGQAAPRPYPPSGGCVPQCEAAQPGLPGPPGPPGPEGQPGQPGQSAPPASPGRPGQPGPAGSDGQPGNPGESGQPGQPGKLTQGAPVVGPPGPQGPPGQPGQPGENGQPGQPGGPGPQGYPGDGGNPGTPGNPGGVGEPGQLGAPGASGQCSHCPPPRTAPGY</sequence>
<keyword evidence="3" id="KW-0812">Transmembrane</keyword>
<evidence type="ECO:0000313" key="6">
    <source>
        <dbReference type="EMBL" id="KAL3079469.1"/>
    </source>
</evidence>
<feature type="compositionally biased region" description="Pro residues" evidence="2">
    <location>
        <begin position="478"/>
        <end position="490"/>
    </location>
</feature>
<dbReference type="EMBL" id="JBICBT010001187">
    <property type="protein sequence ID" value="KAL3079469.1"/>
    <property type="molecule type" value="Genomic_DNA"/>
</dbReference>
<organism evidence="6 7">
    <name type="scientific">Heterodera trifolii</name>
    <dbReference type="NCBI Taxonomy" id="157864"/>
    <lineage>
        <taxon>Eukaryota</taxon>
        <taxon>Metazoa</taxon>
        <taxon>Ecdysozoa</taxon>
        <taxon>Nematoda</taxon>
        <taxon>Chromadorea</taxon>
        <taxon>Rhabditida</taxon>
        <taxon>Tylenchina</taxon>
        <taxon>Tylenchomorpha</taxon>
        <taxon>Tylenchoidea</taxon>
        <taxon>Heteroderidae</taxon>
        <taxon>Heteroderinae</taxon>
        <taxon>Heterodera</taxon>
    </lineage>
</organism>